<name>A0AAT9HLA8_9ACTN</name>
<evidence type="ECO:0000256" key="1">
    <source>
        <dbReference type="SAM" id="MobiDB-lite"/>
    </source>
</evidence>
<dbReference type="InterPro" id="IPR006076">
    <property type="entry name" value="FAD-dep_OxRdtase"/>
</dbReference>
<feature type="compositionally biased region" description="Basic residues" evidence="1">
    <location>
        <begin position="1"/>
        <end position="10"/>
    </location>
</feature>
<reference evidence="3" key="1">
    <citation type="submission" date="2024-06" db="EMBL/GenBank/DDBJ databases">
        <authorList>
            <consortium name="consrtm"/>
            <person name="Uemura M."/>
            <person name="Terahara T."/>
        </authorList>
    </citation>
    <scope>NUCLEOTIDE SEQUENCE</scope>
    <source>
        <strain evidence="3">KM77-8</strain>
    </source>
</reference>
<dbReference type="Gene3D" id="3.50.50.60">
    <property type="entry name" value="FAD/NAD(P)-binding domain"/>
    <property type="match status" value="1"/>
</dbReference>
<dbReference type="AlphaFoldDB" id="A0AAT9HLA8"/>
<feature type="compositionally biased region" description="Gly residues" evidence="1">
    <location>
        <begin position="27"/>
        <end position="37"/>
    </location>
</feature>
<dbReference type="EMBL" id="AP035768">
    <property type="protein sequence ID" value="BFO18207.1"/>
    <property type="molecule type" value="Genomic_DNA"/>
</dbReference>
<evidence type="ECO:0000259" key="2">
    <source>
        <dbReference type="Pfam" id="PF01266"/>
    </source>
</evidence>
<proteinExistence type="predicted"/>
<gene>
    <name evidence="3" type="ORF">SHKM778_45950</name>
</gene>
<dbReference type="InterPro" id="IPR036188">
    <property type="entry name" value="FAD/NAD-bd_sf"/>
</dbReference>
<feature type="domain" description="FAD dependent oxidoreductase" evidence="2">
    <location>
        <begin position="92"/>
        <end position="128"/>
    </location>
</feature>
<reference evidence="3" key="2">
    <citation type="submission" date="2024-07" db="EMBL/GenBank/DDBJ databases">
        <title>Streptomyces haneummycinica sp. nov., a new antibiotic-producing actinobacterium isolated from marine sediment.</title>
        <authorList>
            <person name="Uemura M."/>
            <person name="Hamada M."/>
            <person name="Hirano S."/>
            <person name="Kobayashi K."/>
            <person name="Ohshiro T."/>
            <person name="Kobayashi T."/>
            <person name="Terahara T."/>
        </authorList>
    </citation>
    <scope>NUCLEOTIDE SEQUENCE</scope>
    <source>
        <strain evidence="3">KM77-8</strain>
    </source>
</reference>
<evidence type="ECO:0000313" key="3">
    <source>
        <dbReference type="EMBL" id="BFO18207.1"/>
    </source>
</evidence>
<organism evidence="3">
    <name type="scientific">Streptomyces haneummycinicus</name>
    <dbReference type="NCBI Taxonomy" id="3074435"/>
    <lineage>
        <taxon>Bacteria</taxon>
        <taxon>Bacillati</taxon>
        <taxon>Actinomycetota</taxon>
        <taxon>Actinomycetes</taxon>
        <taxon>Kitasatosporales</taxon>
        <taxon>Streptomycetaceae</taxon>
        <taxon>Streptomyces</taxon>
    </lineage>
</organism>
<sequence>MRPLAHRRAGSRSGLQDQGFDAAAGEVSGGGQTGGSGSDHDDGQVGGRRGVHDRLLLFRHLSMACAVSMAPVLMNVNIDTRRIWGSFMEHVDVVVIGGGQSGLATAHALLRHGVTPVVLEASGQAAGSWPRYFDSLTLFRPPGTAPSRHAVPGR</sequence>
<protein>
    <recommendedName>
        <fullName evidence="2">FAD dependent oxidoreductase domain-containing protein</fullName>
    </recommendedName>
</protein>
<dbReference type="SUPFAM" id="SSF51905">
    <property type="entry name" value="FAD/NAD(P)-binding domain"/>
    <property type="match status" value="1"/>
</dbReference>
<feature type="region of interest" description="Disordered" evidence="1">
    <location>
        <begin position="1"/>
        <end position="46"/>
    </location>
</feature>
<dbReference type="Pfam" id="PF01266">
    <property type="entry name" value="DAO"/>
    <property type="match status" value="1"/>
</dbReference>
<accession>A0AAT9HLA8</accession>